<evidence type="ECO:0000313" key="3">
    <source>
        <dbReference type="EMBL" id="PYY72497.1"/>
    </source>
</evidence>
<dbReference type="OrthoDB" id="3182121at2"/>
<dbReference type="AlphaFoldDB" id="A0A2W0EXF4"/>
<accession>A0A2W0EXF4</accession>
<evidence type="ECO:0000259" key="1">
    <source>
        <dbReference type="Pfam" id="PF01796"/>
    </source>
</evidence>
<dbReference type="Proteomes" id="UP000247437">
    <property type="component" value="Unassembled WGS sequence"/>
</dbReference>
<dbReference type="InterPro" id="IPR002878">
    <property type="entry name" value="ChsH2_C"/>
</dbReference>
<comment type="caution">
    <text evidence="3">The sequence shown here is derived from an EMBL/GenBank/DDBJ whole genome shotgun (WGS) entry which is preliminary data.</text>
</comment>
<dbReference type="InterPro" id="IPR022002">
    <property type="entry name" value="ChsH2_Znr"/>
</dbReference>
<evidence type="ECO:0008006" key="5">
    <source>
        <dbReference type="Google" id="ProtNLM"/>
    </source>
</evidence>
<name>A0A2W0EXF4_PSEJE</name>
<proteinExistence type="predicted"/>
<organism evidence="3 4">
    <name type="scientific">Pseudomonas jessenii</name>
    <dbReference type="NCBI Taxonomy" id="77298"/>
    <lineage>
        <taxon>Bacteria</taxon>
        <taxon>Pseudomonadati</taxon>
        <taxon>Pseudomonadota</taxon>
        <taxon>Gammaproteobacteria</taxon>
        <taxon>Pseudomonadales</taxon>
        <taxon>Pseudomonadaceae</taxon>
        <taxon>Pseudomonas</taxon>
    </lineage>
</organism>
<evidence type="ECO:0000313" key="4">
    <source>
        <dbReference type="Proteomes" id="UP000247437"/>
    </source>
</evidence>
<gene>
    <name evidence="3" type="ORF">CRX42_00700</name>
</gene>
<feature type="domain" description="ChsH2 rubredoxin-like zinc ribbon" evidence="2">
    <location>
        <begin position="24"/>
        <end position="60"/>
    </location>
</feature>
<dbReference type="EMBL" id="PDLL01000003">
    <property type="protein sequence ID" value="PYY72497.1"/>
    <property type="molecule type" value="Genomic_DNA"/>
</dbReference>
<dbReference type="InterPro" id="IPR012340">
    <property type="entry name" value="NA-bd_OB-fold"/>
</dbReference>
<dbReference type="Pfam" id="PF01796">
    <property type="entry name" value="OB_ChsH2_C"/>
    <property type="match status" value="1"/>
</dbReference>
<dbReference type="PANTHER" id="PTHR34075:SF5">
    <property type="entry name" value="BLR3430 PROTEIN"/>
    <property type="match status" value="1"/>
</dbReference>
<evidence type="ECO:0000259" key="2">
    <source>
        <dbReference type="Pfam" id="PF12172"/>
    </source>
</evidence>
<dbReference type="Pfam" id="PF12172">
    <property type="entry name" value="zf-ChsH2"/>
    <property type="match status" value="1"/>
</dbReference>
<feature type="domain" description="ChsH2 C-terminal OB-fold" evidence="1">
    <location>
        <begin position="63"/>
        <end position="125"/>
    </location>
</feature>
<reference evidence="3 4" key="1">
    <citation type="journal article" date="2018" name="Appl. Microbiol. Biotechnol.">
        <title>Characterization of the caprolactam degradation pathway in Pseudomonas jessenii using mass spectrometry-based proteomics.</title>
        <authorList>
            <person name="Otzen M."/>
            <person name="Palacio C."/>
            <person name="Janssen D.B."/>
        </authorList>
    </citation>
    <scope>NUCLEOTIDE SEQUENCE [LARGE SCALE GENOMIC DNA]</scope>
    <source>
        <strain evidence="3 4">GO3</strain>
    </source>
</reference>
<dbReference type="RefSeq" id="WP_110656809.1">
    <property type="nucleotide sequence ID" value="NZ_PDLL01000003.1"/>
</dbReference>
<dbReference type="SUPFAM" id="SSF50249">
    <property type="entry name" value="Nucleic acid-binding proteins"/>
    <property type="match status" value="1"/>
</dbReference>
<dbReference type="Gene3D" id="6.10.30.10">
    <property type="match status" value="1"/>
</dbReference>
<dbReference type="InterPro" id="IPR052513">
    <property type="entry name" value="Thioester_dehydratase-like"/>
</dbReference>
<dbReference type="PANTHER" id="PTHR34075">
    <property type="entry name" value="BLR3430 PROTEIN"/>
    <property type="match status" value="1"/>
</dbReference>
<sequence length="147" mass="16705">MKAENCYKWTGPLPTTCIETEPFWEACNQERFLVQKCRDCGEVQYHYRAFCCHCWSDAIEDLPISGAGKVWTFSVVEVNRSPQFAEWGMYVTGVIEIPEGVKVISRILTENPHHLRIGDDVRVAFATAETGQKIPVFVASENSSEDR</sequence>
<protein>
    <recommendedName>
        <fullName evidence="5">DNA-binding protein</fullName>
    </recommendedName>
</protein>